<dbReference type="InterPro" id="IPR001810">
    <property type="entry name" value="F-box_dom"/>
</dbReference>
<organism evidence="3 4">
    <name type="scientific">Aspergillus versicolor CBS 583.65</name>
    <dbReference type="NCBI Taxonomy" id="1036611"/>
    <lineage>
        <taxon>Eukaryota</taxon>
        <taxon>Fungi</taxon>
        <taxon>Dikarya</taxon>
        <taxon>Ascomycota</taxon>
        <taxon>Pezizomycotina</taxon>
        <taxon>Eurotiomycetes</taxon>
        <taxon>Eurotiomycetidae</taxon>
        <taxon>Eurotiales</taxon>
        <taxon>Aspergillaceae</taxon>
        <taxon>Aspergillus</taxon>
        <taxon>Aspergillus subgen. Nidulantes</taxon>
    </lineage>
</organism>
<feature type="region of interest" description="Disordered" evidence="1">
    <location>
        <begin position="1"/>
        <end position="38"/>
    </location>
</feature>
<dbReference type="VEuPathDB" id="FungiDB:ASPVEDRAFT_156198"/>
<dbReference type="EMBL" id="KV878140">
    <property type="protein sequence ID" value="OJJ08572.1"/>
    <property type="molecule type" value="Genomic_DNA"/>
</dbReference>
<feature type="domain" description="F-box" evidence="2">
    <location>
        <begin position="47"/>
        <end position="94"/>
    </location>
</feature>
<evidence type="ECO:0000313" key="4">
    <source>
        <dbReference type="Proteomes" id="UP000184073"/>
    </source>
</evidence>
<protein>
    <recommendedName>
        <fullName evidence="2">F-box domain-containing protein</fullName>
    </recommendedName>
</protein>
<dbReference type="OrthoDB" id="3766406at2759"/>
<dbReference type="PROSITE" id="PS50181">
    <property type="entry name" value="FBOX"/>
    <property type="match status" value="1"/>
</dbReference>
<dbReference type="Proteomes" id="UP000184073">
    <property type="component" value="Unassembled WGS sequence"/>
</dbReference>
<dbReference type="RefSeq" id="XP_040674334.1">
    <property type="nucleotide sequence ID" value="XM_040808510.1"/>
</dbReference>
<dbReference type="AlphaFoldDB" id="A0A1L9Q4B9"/>
<evidence type="ECO:0000313" key="3">
    <source>
        <dbReference type="EMBL" id="OJJ08572.1"/>
    </source>
</evidence>
<proteinExistence type="predicted"/>
<reference evidence="4" key="1">
    <citation type="journal article" date="2017" name="Genome Biol.">
        <title>Comparative genomics reveals high biological diversity and specific adaptations in the industrially and medically important fungal genus Aspergillus.</title>
        <authorList>
            <person name="de Vries R.P."/>
            <person name="Riley R."/>
            <person name="Wiebenga A."/>
            <person name="Aguilar-Osorio G."/>
            <person name="Amillis S."/>
            <person name="Uchima C.A."/>
            <person name="Anderluh G."/>
            <person name="Asadollahi M."/>
            <person name="Askin M."/>
            <person name="Barry K."/>
            <person name="Battaglia E."/>
            <person name="Bayram O."/>
            <person name="Benocci T."/>
            <person name="Braus-Stromeyer S.A."/>
            <person name="Caldana C."/>
            <person name="Canovas D."/>
            <person name="Cerqueira G.C."/>
            <person name="Chen F."/>
            <person name="Chen W."/>
            <person name="Choi C."/>
            <person name="Clum A."/>
            <person name="Dos Santos R.A."/>
            <person name="Damasio A.R."/>
            <person name="Diallinas G."/>
            <person name="Emri T."/>
            <person name="Fekete E."/>
            <person name="Flipphi M."/>
            <person name="Freyberg S."/>
            <person name="Gallo A."/>
            <person name="Gournas C."/>
            <person name="Habgood R."/>
            <person name="Hainaut M."/>
            <person name="Harispe M.L."/>
            <person name="Henrissat B."/>
            <person name="Hilden K.S."/>
            <person name="Hope R."/>
            <person name="Hossain A."/>
            <person name="Karabika E."/>
            <person name="Karaffa L."/>
            <person name="Karanyi Z."/>
            <person name="Krasevec N."/>
            <person name="Kuo A."/>
            <person name="Kusch H."/>
            <person name="LaButti K."/>
            <person name="Lagendijk E.L."/>
            <person name="Lapidus A."/>
            <person name="Levasseur A."/>
            <person name="Lindquist E."/>
            <person name="Lipzen A."/>
            <person name="Logrieco A.F."/>
            <person name="MacCabe A."/>
            <person name="Maekelae M.R."/>
            <person name="Malavazi I."/>
            <person name="Melin P."/>
            <person name="Meyer V."/>
            <person name="Mielnichuk N."/>
            <person name="Miskei M."/>
            <person name="Molnar A.P."/>
            <person name="Mule G."/>
            <person name="Ngan C.Y."/>
            <person name="Orejas M."/>
            <person name="Orosz E."/>
            <person name="Ouedraogo J.P."/>
            <person name="Overkamp K.M."/>
            <person name="Park H.-S."/>
            <person name="Perrone G."/>
            <person name="Piumi F."/>
            <person name="Punt P.J."/>
            <person name="Ram A.F."/>
            <person name="Ramon A."/>
            <person name="Rauscher S."/>
            <person name="Record E."/>
            <person name="Riano-Pachon D.M."/>
            <person name="Robert V."/>
            <person name="Roehrig J."/>
            <person name="Ruller R."/>
            <person name="Salamov A."/>
            <person name="Salih N.S."/>
            <person name="Samson R.A."/>
            <person name="Sandor E."/>
            <person name="Sanguinetti M."/>
            <person name="Schuetze T."/>
            <person name="Sepcic K."/>
            <person name="Shelest E."/>
            <person name="Sherlock G."/>
            <person name="Sophianopoulou V."/>
            <person name="Squina F.M."/>
            <person name="Sun H."/>
            <person name="Susca A."/>
            <person name="Todd R.B."/>
            <person name="Tsang A."/>
            <person name="Unkles S.E."/>
            <person name="van de Wiele N."/>
            <person name="van Rossen-Uffink D."/>
            <person name="Oliveira J.V."/>
            <person name="Vesth T.C."/>
            <person name="Visser J."/>
            <person name="Yu J.-H."/>
            <person name="Zhou M."/>
            <person name="Andersen M.R."/>
            <person name="Archer D.B."/>
            <person name="Baker S.E."/>
            <person name="Benoit I."/>
            <person name="Brakhage A.A."/>
            <person name="Braus G.H."/>
            <person name="Fischer R."/>
            <person name="Frisvad J.C."/>
            <person name="Goldman G.H."/>
            <person name="Houbraken J."/>
            <person name="Oakley B."/>
            <person name="Pocsi I."/>
            <person name="Scazzocchio C."/>
            <person name="Seiboth B."/>
            <person name="vanKuyk P.A."/>
            <person name="Wortman J."/>
            <person name="Dyer P.S."/>
            <person name="Grigoriev I.V."/>
        </authorList>
    </citation>
    <scope>NUCLEOTIDE SEQUENCE [LARGE SCALE GENOMIC DNA]</scope>
    <source>
        <strain evidence="4">CBS 583.65</strain>
    </source>
</reference>
<feature type="compositionally biased region" description="Basic residues" evidence="1">
    <location>
        <begin position="1"/>
        <end position="11"/>
    </location>
</feature>
<dbReference type="GeneID" id="63724021"/>
<keyword evidence="4" id="KW-1185">Reference proteome</keyword>
<gene>
    <name evidence="3" type="ORF">ASPVEDRAFT_156198</name>
</gene>
<evidence type="ECO:0000256" key="1">
    <source>
        <dbReference type="SAM" id="MobiDB-lite"/>
    </source>
</evidence>
<sequence>MPVLRRSKRCHPVSGSIPYSKGRRSPKPAPTYMQRSQTDIDTDPNINITLLRLPREMFDEIVAYLPLPAKVCLSLSCKAAAHVLHPWTTTWFLLRRSTQINHRTFDRTLCDLLQRDHPELQFCPRCEVLHPPLKPPHAHRITKFTKLCLGQTASMDYWPQMPTGGYSIIFPHIEQAFQKPSGVQSTPIDMFAGDFTAHLESTDYRLISSASWIERGLVLKQEYRLRSSTGLLKAVDVTSLPFRICAHLSTTTSTPPESRHTKRQVPNGPLLTHAISTAFPENLRLGVASPKTFRPPSPAEQAQIAASAQKGHIWRCRSCPTKFRVEYSGSSNELLVTAWHFFGKELYKALEYWKMFVRREGTTLGPKTRNSEFFVLSRGIPDFAIE</sequence>
<accession>A0A1L9Q4B9</accession>
<evidence type="ECO:0000259" key="2">
    <source>
        <dbReference type="PROSITE" id="PS50181"/>
    </source>
</evidence>
<name>A0A1L9Q4B9_ASPVE</name>